<keyword evidence="3" id="KW-1185">Reference proteome</keyword>
<name>A0A2P8DG06_9ACTN</name>
<feature type="compositionally biased region" description="Basic and acidic residues" evidence="1">
    <location>
        <begin position="169"/>
        <end position="179"/>
    </location>
</feature>
<sequence>MEGDWSPKKWLLTDAALPSRRDVAGAAPAPTPRSGFSLPIRAAAAVLLDHPGGIHASDIATKCDYNINYIRRALRHLEHLGAARSRRDGPTLLRWFPVATTEAFARGRAAVDTLTQPAIGTTTTEKIAEFLLHHPEGVSAIEVRNAVGTDNVSRRLVALCKQGRAERRNINLDSSRPRPDGTSGVRWFPTAATAAAPEERQEPRPDP</sequence>
<dbReference type="InterPro" id="IPR036390">
    <property type="entry name" value="WH_DNA-bd_sf"/>
</dbReference>
<accession>A0A2P8DG06</accession>
<evidence type="ECO:0000256" key="1">
    <source>
        <dbReference type="SAM" id="MobiDB-lite"/>
    </source>
</evidence>
<feature type="compositionally biased region" description="Basic and acidic residues" evidence="1">
    <location>
        <begin position="197"/>
        <end position="207"/>
    </location>
</feature>
<protein>
    <submittedName>
        <fullName evidence="2">Uncharacterized protein</fullName>
    </submittedName>
</protein>
<proteinExistence type="predicted"/>
<dbReference type="SUPFAM" id="SSF46785">
    <property type="entry name" value="Winged helix' DNA-binding domain"/>
    <property type="match status" value="1"/>
</dbReference>
<evidence type="ECO:0000313" key="3">
    <source>
        <dbReference type="Proteomes" id="UP000240542"/>
    </source>
</evidence>
<reference evidence="2 3" key="1">
    <citation type="submission" date="2018-03" db="EMBL/GenBank/DDBJ databases">
        <title>Genomic Encyclopedia of Archaeal and Bacterial Type Strains, Phase II (KMG-II): from individual species to whole genera.</title>
        <authorList>
            <person name="Goeker M."/>
        </authorList>
    </citation>
    <scope>NUCLEOTIDE SEQUENCE [LARGE SCALE GENOMIC DNA]</scope>
    <source>
        <strain evidence="2 3">DSM 45312</strain>
    </source>
</reference>
<dbReference type="Proteomes" id="UP000240542">
    <property type="component" value="Unassembled WGS sequence"/>
</dbReference>
<gene>
    <name evidence="2" type="ORF">CLV63_11220</name>
</gene>
<comment type="caution">
    <text evidence="2">The sequence shown here is derived from an EMBL/GenBank/DDBJ whole genome shotgun (WGS) entry which is preliminary data.</text>
</comment>
<organism evidence="2 3">
    <name type="scientific">Murinocardiopsis flavida</name>
    <dbReference type="NCBI Taxonomy" id="645275"/>
    <lineage>
        <taxon>Bacteria</taxon>
        <taxon>Bacillati</taxon>
        <taxon>Actinomycetota</taxon>
        <taxon>Actinomycetes</taxon>
        <taxon>Streptosporangiales</taxon>
        <taxon>Nocardiopsidaceae</taxon>
        <taxon>Murinocardiopsis</taxon>
    </lineage>
</organism>
<dbReference type="RefSeq" id="WP_146165583.1">
    <property type="nucleotide sequence ID" value="NZ_PYGA01000012.1"/>
</dbReference>
<evidence type="ECO:0000313" key="2">
    <source>
        <dbReference type="EMBL" id="PSK96138.1"/>
    </source>
</evidence>
<dbReference type="AlphaFoldDB" id="A0A2P8DG06"/>
<dbReference type="EMBL" id="PYGA01000012">
    <property type="protein sequence ID" value="PSK96138.1"/>
    <property type="molecule type" value="Genomic_DNA"/>
</dbReference>
<feature type="region of interest" description="Disordered" evidence="1">
    <location>
        <begin position="169"/>
        <end position="207"/>
    </location>
</feature>